<dbReference type="OrthoDB" id="981191at2"/>
<keyword evidence="3" id="KW-1185">Reference proteome</keyword>
<dbReference type="Gene3D" id="3.10.450.50">
    <property type="match status" value="1"/>
</dbReference>
<dbReference type="RefSeq" id="WP_007238591.1">
    <property type="nucleotide sequence ID" value="NZ_BAFB01000105.1"/>
</dbReference>
<dbReference type="EMBL" id="BAFB01000105">
    <property type="protein sequence ID" value="GAB34354.1"/>
    <property type="molecule type" value="Genomic_DNA"/>
</dbReference>
<dbReference type="AlphaFoldDB" id="H5TLJ6"/>
<gene>
    <name evidence="2" type="ORF">GOOTI_105_00190</name>
</gene>
<organism evidence="2 3">
    <name type="scientific">Gordonia otitidis (strain DSM 44809 / CCUG 52243 / JCM 12355 / NBRC 100426 / IFM 10032)</name>
    <dbReference type="NCBI Taxonomy" id="1108044"/>
    <lineage>
        <taxon>Bacteria</taxon>
        <taxon>Bacillati</taxon>
        <taxon>Actinomycetota</taxon>
        <taxon>Actinomycetes</taxon>
        <taxon>Mycobacteriales</taxon>
        <taxon>Gordoniaceae</taxon>
        <taxon>Gordonia</taxon>
    </lineage>
</organism>
<dbReference type="Proteomes" id="UP000005038">
    <property type="component" value="Unassembled WGS sequence"/>
</dbReference>
<evidence type="ECO:0000313" key="2">
    <source>
        <dbReference type="EMBL" id="GAB34354.1"/>
    </source>
</evidence>
<dbReference type="SUPFAM" id="SSF54427">
    <property type="entry name" value="NTF2-like"/>
    <property type="match status" value="1"/>
</dbReference>
<reference evidence="2" key="1">
    <citation type="submission" date="2012-02" db="EMBL/GenBank/DDBJ databases">
        <title>Whole genome shotgun sequence of Gordonia otitidis NBRC 100426.</title>
        <authorList>
            <person name="Yoshida I."/>
            <person name="Hosoyama A."/>
            <person name="Tsuchikane K."/>
            <person name="Katsumata H."/>
            <person name="Yamazaki S."/>
            <person name="Fujita N."/>
        </authorList>
    </citation>
    <scope>NUCLEOTIDE SEQUENCE [LARGE SCALE GENOMIC DNA]</scope>
    <source>
        <strain evidence="2">NBRC 100426</strain>
    </source>
</reference>
<name>H5TLJ6_GORO1</name>
<evidence type="ECO:0000313" key="3">
    <source>
        <dbReference type="Proteomes" id="UP000005038"/>
    </source>
</evidence>
<dbReference type="InterPro" id="IPR032710">
    <property type="entry name" value="NTF2-like_dom_sf"/>
</dbReference>
<proteinExistence type="predicted"/>
<accession>H5TLJ6</accession>
<dbReference type="CDD" id="cd00531">
    <property type="entry name" value="NTF2_like"/>
    <property type="match status" value="1"/>
</dbReference>
<comment type="caution">
    <text evidence="2">The sequence shown here is derived from an EMBL/GenBank/DDBJ whole genome shotgun (WGS) entry which is preliminary data.</text>
</comment>
<evidence type="ECO:0000259" key="1">
    <source>
        <dbReference type="Pfam" id="PF13577"/>
    </source>
</evidence>
<dbReference type="InterPro" id="IPR037401">
    <property type="entry name" value="SnoaL-like"/>
</dbReference>
<protein>
    <recommendedName>
        <fullName evidence="1">SnoaL-like domain-containing protein</fullName>
    </recommendedName>
</protein>
<dbReference type="Pfam" id="PF13577">
    <property type="entry name" value="SnoaL_4"/>
    <property type="match status" value="1"/>
</dbReference>
<sequence>MDTQTIGDTLEIRQLLTRYSTAVDARDWTLYRSVFTDDAEIDYTSSPFGITGGVDDVVDWLERGLSSLEMTMHYVMNIDAEIRGDTASVRAQFFNPMQIPGLGEQSSCGGYYHHELTRTDDGWRSRSMREEIVWFVNSPVGSHR</sequence>
<dbReference type="STRING" id="1108044.GOOTI_105_00190"/>
<feature type="domain" description="SnoaL-like" evidence="1">
    <location>
        <begin position="5"/>
        <end position="129"/>
    </location>
</feature>